<organism evidence="2 3">
    <name type="scientific">Pseudomonas yamanorum</name>
    <dbReference type="NCBI Taxonomy" id="515393"/>
    <lineage>
        <taxon>Bacteria</taxon>
        <taxon>Pseudomonadati</taxon>
        <taxon>Pseudomonadota</taxon>
        <taxon>Gammaproteobacteria</taxon>
        <taxon>Pseudomonadales</taxon>
        <taxon>Pseudomonadaceae</taxon>
        <taxon>Pseudomonas</taxon>
    </lineage>
</organism>
<protein>
    <submittedName>
        <fullName evidence="2">GPO family capsid scaffolding protein</fullName>
    </submittedName>
</protein>
<name>A0AAJ3H6E1_9PSED</name>
<evidence type="ECO:0000256" key="1">
    <source>
        <dbReference type="SAM" id="MobiDB-lite"/>
    </source>
</evidence>
<accession>A0AAJ3H6E1</accession>
<dbReference type="Pfam" id="PF05929">
    <property type="entry name" value="Phage_GPO"/>
    <property type="match status" value="1"/>
</dbReference>
<comment type="caution">
    <text evidence="2">The sequence shown here is derived from an EMBL/GenBank/DDBJ whole genome shotgun (WGS) entry which is preliminary data.</text>
</comment>
<gene>
    <name evidence="2" type="ORF">HX826_21365</name>
</gene>
<dbReference type="Proteomes" id="UP000546584">
    <property type="component" value="Unassembled WGS sequence"/>
</dbReference>
<feature type="region of interest" description="Disordered" evidence="1">
    <location>
        <begin position="266"/>
        <end position="292"/>
    </location>
</feature>
<evidence type="ECO:0000313" key="3">
    <source>
        <dbReference type="Proteomes" id="UP000546584"/>
    </source>
</evidence>
<dbReference type="AlphaFoldDB" id="A0AAJ3H6E1"/>
<sequence>MAGKTDNPGKKQLSKFFRVAVEGATTDGRQIERQWLVDAAETYSQNTYGARVWIEHMRSLLPDSPFRAYGDVVALKTEEVDIAGAKKLALFARIEPTADLITMNKARQKMYTSIEIRPKFADTGRAYLDGIAVTDTPASLGTEMLTFSAQHPDMNPLAARKRDPGNLFSEAVEIELEFEEVEDESGKVTGLFTRVLELLGKSKDKEGKDAALFTELGEAVEAMAEHVASQGETFTAEKSAREKLQVAHDKLSADFTALVAQLEKTPDTTGQQPHYSVRPPATGGDGALVTDC</sequence>
<proteinExistence type="predicted"/>
<dbReference type="InterPro" id="IPR009228">
    <property type="entry name" value="Capsid_scaffold_GpO"/>
</dbReference>
<dbReference type="RefSeq" id="WP_177026834.1">
    <property type="nucleotide sequence ID" value="NZ_JACAQR010000030.1"/>
</dbReference>
<dbReference type="EMBL" id="JACAQR010000030">
    <property type="protein sequence ID" value="NWD44433.1"/>
    <property type="molecule type" value="Genomic_DNA"/>
</dbReference>
<evidence type="ECO:0000313" key="2">
    <source>
        <dbReference type="EMBL" id="NWD44433.1"/>
    </source>
</evidence>
<reference evidence="2 3" key="1">
    <citation type="submission" date="2020-04" db="EMBL/GenBank/DDBJ databases">
        <title>Molecular characterization of pseudomonads from Agaricus bisporus reveal novel blotch 2 pathogens in Western Europe.</title>
        <authorList>
            <person name="Taparia T."/>
            <person name="Krijger M."/>
            <person name="Haynes E."/>
            <person name="Elpinstone J.G."/>
            <person name="Noble R."/>
            <person name="Van Der Wolf J."/>
        </authorList>
    </citation>
    <scope>NUCLEOTIDE SEQUENCE [LARGE SCALE GENOMIC DNA]</scope>
    <source>
        <strain evidence="2 3">IPO3753</strain>
    </source>
</reference>